<comment type="similarity">
    <text evidence="2">Belongs to the DivIVA family.</text>
</comment>
<evidence type="ECO:0000256" key="3">
    <source>
        <dbReference type="ARBA" id="ARBA00022490"/>
    </source>
</evidence>
<dbReference type="InterPro" id="IPR019933">
    <property type="entry name" value="DivIVA_domain"/>
</dbReference>
<name>A0A6J5ZGE8_9ZZZZ</name>
<dbReference type="NCBIfam" id="TIGR03544">
    <property type="entry name" value="DivI1A_domain"/>
    <property type="match status" value="1"/>
</dbReference>
<keyword evidence="4" id="KW-0132">Cell division</keyword>
<dbReference type="InterPro" id="IPR007793">
    <property type="entry name" value="DivIVA_fam"/>
</dbReference>
<keyword evidence="3" id="KW-0963">Cytoplasm</keyword>
<dbReference type="EMBL" id="CAEZZD010000149">
    <property type="protein sequence ID" value="CAB4755448.1"/>
    <property type="molecule type" value="Genomic_DNA"/>
</dbReference>
<feature type="compositionally biased region" description="Polar residues" evidence="7">
    <location>
        <begin position="82"/>
        <end position="92"/>
    </location>
</feature>
<evidence type="ECO:0000256" key="1">
    <source>
        <dbReference type="ARBA" id="ARBA00004496"/>
    </source>
</evidence>
<proteinExistence type="inferred from homology"/>
<evidence type="ECO:0000256" key="7">
    <source>
        <dbReference type="SAM" id="MobiDB-lite"/>
    </source>
</evidence>
<evidence type="ECO:0000313" key="12">
    <source>
        <dbReference type="EMBL" id="CAB4793146.1"/>
    </source>
</evidence>
<dbReference type="AlphaFoldDB" id="A0A6J5ZGE8"/>
<dbReference type="EMBL" id="CAESAD010000007">
    <property type="protein sequence ID" value="CAB4341724.1"/>
    <property type="molecule type" value="Genomic_DNA"/>
</dbReference>
<dbReference type="PANTHER" id="PTHR35794:SF2">
    <property type="entry name" value="CELL DIVISION PROTEIN DIVIVA"/>
    <property type="match status" value="1"/>
</dbReference>
<protein>
    <submittedName>
        <fullName evidence="9">Unannotated protein</fullName>
    </submittedName>
</protein>
<comment type="subcellular location">
    <subcellularLocation>
        <location evidence="1">Cytoplasm</location>
    </subcellularLocation>
</comment>
<evidence type="ECO:0000313" key="11">
    <source>
        <dbReference type="EMBL" id="CAB4755448.1"/>
    </source>
</evidence>
<dbReference type="PANTHER" id="PTHR35794">
    <property type="entry name" value="CELL DIVISION PROTEIN DIVIVA"/>
    <property type="match status" value="1"/>
</dbReference>
<feature type="region of interest" description="Disordered" evidence="7">
    <location>
        <begin position="82"/>
        <end position="102"/>
    </location>
</feature>
<dbReference type="EMBL" id="CAFBIX010000031">
    <property type="protein sequence ID" value="CAB4848659.1"/>
    <property type="molecule type" value="Genomic_DNA"/>
</dbReference>
<gene>
    <name evidence="10" type="ORF">UFOPK2648_01457</name>
    <name evidence="11" type="ORF">UFOPK2824_00919</name>
    <name evidence="12" type="ORF">UFOPK3037_00084</name>
    <name evidence="13" type="ORF">UFOPK3278_00851</name>
    <name evidence="8" type="ORF">UFOPK3406_00422</name>
    <name evidence="9" type="ORF">UFOPK3925_01052</name>
    <name evidence="14" type="ORF">UFOPK4097_00726</name>
</gene>
<dbReference type="EMBL" id="CAEZYC010000143">
    <property type="protein sequence ID" value="CAB4721149.1"/>
    <property type="molecule type" value="Genomic_DNA"/>
</dbReference>
<evidence type="ECO:0000256" key="5">
    <source>
        <dbReference type="ARBA" id="ARBA00023054"/>
    </source>
</evidence>
<evidence type="ECO:0000256" key="6">
    <source>
        <dbReference type="ARBA" id="ARBA00023306"/>
    </source>
</evidence>
<sequence>MALTPEDVRNKQFTTVRFKEGYDLDEVDDFLDEIEESLSAVTREAEDLRAAAKGEVPESIREEIRSLEDDNTRLKNELEQANQAVLDSQTRAEVSGDDAASDEALKSAHARISELEGELSQAHSAVEAATAAAEIASASVDVAGAVAAAVNAPPAEQGVASVRILELAQRTADEAVASARIESEQLLTSAKLTSDDLVSEAKANIANMTREFEAQRVVMERRVEELRAYEREYRGRLRSYLEGQLRELESKNISGDRQVTED</sequence>
<evidence type="ECO:0000256" key="4">
    <source>
        <dbReference type="ARBA" id="ARBA00022618"/>
    </source>
</evidence>
<keyword evidence="6" id="KW-0131">Cell cycle</keyword>
<organism evidence="9">
    <name type="scientific">freshwater metagenome</name>
    <dbReference type="NCBI Taxonomy" id="449393"/>
    <lineage>
        <taxon>unclassified sequences</taxon>
        <taxon>metagenomes</taxon>
        <taxon>ecological metagenomes</taxon>
    </lineage>
</organism>
<accession>A0A6J5ZGE8</accession>
<dbReference type="EMBL" id="CAFBPK010000009">
    <property type="protein sequence ID" value="CAB5017582.1"/>
    <property type="molecule type" value="Genomic_DNA"/>
</dbReference>
<dbReference type="Pfam" id="PF05103">
    <property type="entry name" value="DivIVA"/>
    <property type="match status" value="1"/>
</dbReference>
<keyword evidence="5" id="KW-0175">Coiled coil</keyword>
<dbReference type="EMBL" id="CAESAI010000006">
    <property type="protein sequence ID" value="CAB4333769.1"/>
    <property type="molecule type" value="Genomic_DNA"/>
</dbReference>
<dbReference type="Gene3D" id="6.10.250.660">
    <property type="match status" value="1"/>
</dbReference>
<evidence type="ECO:0000313" key="13">
    <source>
        <dbReference type="EMBL" id="CAB4848659.1"/>
    </source>
</evidence>
<evidence type="ECO:0000256" key="2">
    <source>
        <dbReference type="ARBA" id="ARBA00009008"/>
    </source>
</evidence>
<dbReference type="GO" id="GO:0051301">
    <property type="term" value="P:cell division"/>
    <property type="evidence" value="ECO:0007669"/>
    <property type="project" value="UniProtKB-KW"/>
</dbReference>
<evidence type="ECO:0000313" key="14">
    <source>
        <dbReference type="EMBL" id="CAB5017582.1"/>
    </source>
</evidence>
<dbReference type="GO" id="GO:0005737">
    <property type="term" value="C:cytoplasm"/>
    <property type="evidence" value="ECO:0007669"/>
    <property type="project" value="UniProtKB-SubCell"/>
</dbReference>
<evidence type="ECO:0000313" key="10">
    <source>
        <dbReference type="EMBL" id="CAB4721149.1"/>
    </source>
</evidence>
<evidence type="ECO:0000313" key="8">
    <source>
        <dbReference type="EMBL" id="CAB4333769.1"/>
    </source>
</evidence>
<reference evidence="9" key="1">
    <citation type="submission" date="2020-05" db="EMBL/GenBank/DDBJ databases">
        <authorList>
            <person name="Chiriac C."/>
            <person name="Salcher M."/>
            <person name="Ghai R."/>
            <person name="Kavagutti S V."/>
        </authorList>
    </citation>
    <scope>NUCLEOTIDE SEQUENCE</scope>
</reference>
<evidence type="ECO:0000313" key="9">
    <source>
        <dbReference type="EMBL" id="CAB4341724.1"/>
    </source>
</evidence>
<dbReference type="EMBL" id="CAFAAO010000001">
    <property type="protein sequence ID" value="CAB4793146.1"/>
    <property type="molecule type" value="Genomic_DNA"/>
</dbReference>